<sequence>MQARGCEIRRQREESGYGLTAFAGRIGISPSWLSRVERDQANPSPDLLRRIALELDGEQQARVAISRIAHTHEGRDGDNPAD</sequence>
<dbReference type="Pfam" id="PF13560">
    <property type="entry name" value="HTH_31"/>
    <property type="match status" value="1"/>
</dbReference>
<evidence type="ECO:0000259" key="2">
    <source>
        <dbReference type="PROSITE" id="PS50943"/>
    </source>
</evidence>
<dbReference type="PANTHER" id="PTHR46797:SF1">
    <property type="entry name" value="METHYLPHOSPHONATE SYNTHASE"/>
    <property type="match status" value="1"/>
</dbReference>
<keyword evidence="4" id="KW-1185">Reference proteome</keyword>
<protein>
    <submittedName>
        <fullName evidence="3">Helix-turn-helix transcriptional regulator</fullName>
    </submittedName>
</protein>
<dbReference type="CDD" id="cd00093">
    <property type="entry name" value="HTH_XRE"/>
    <property type="match status" value="1"/>
</dbReference>
<evidence type="ECO:0000313" key="3">
    <source>
        <dbReference type="EMBL" id="MDJ1132433.1"/>
    </source>
</evidence>
<evidence type="ECO:0000313" key="4">
    <source>
        <dbReference type="Proteomes" id="UP001214441"/>
    </source>
</evidence>
<keyword evidence="1" id="KW-0238">DNA-binding</keyword>
<dbReference type="InterPro" id="IPR050807">
    <property type="entry name" value="TransReg_Diox_bact_type"/>
</dbReference>
<dbReference type="SUPFAM" id="SSF47413">
    <property type="entry name" value="lambda repressor-like DNA-binding domains"/>
    <property type="match status" value="1"/>
</dbReference>
<reference evidence="3 4" key="1">
    <citation type="submission" date="2023-05" db="EMBL/GenBank/DDBJ databases">
        <title>Streptantibioticus silvisoli sp. nov., acidotolerant actinomycetes 1 from pine litter.</title>
        <authorList>
            <person name="Swiecimska M."/>
            <person name="Golinska P."/>
            <person name="Sangal V."/>
            <person name="Wachnowicz B."/>
            <person name="Goodfellow M."/>
        </authorList>
    </citation>
    <scope>NUCLEOTIDE SEQUENCE [LARGE SCALE GENOMIC DNA]</scope>
    <source>
        <strain evidence="3 4">DSM 42109</strain>
    </source>
</reference>
<evidence type="ECO:0000256" key="1">
    <source>
        <dbReference type="ARBA" id="ARBA00023125"/>
    </source>
</evidence>
<proteinExistence type="predicted"/>
<accession>A0ABT6ZVH0</accession>
<dbReference type="Proteomes" id="UP001214441">
    <property type="component" value="Unassembled WGS sequence"/>
</dbReference>
<dbReference type="PROSITE" id="PS50943">
    <property type="entry name" value="HTH_CROC1"/>
    <property type="match status" value="1"/>
</dbReference>
<dbReference type="SMART" id="SM00530">
    <property type="entry name" value="HTH_XRE"/>
    <property type="match status" value="1"/>
</dbReference>
<dbReference type="EMBL" id="JANCPR020000008">
    <property type="protein sequence ID" value="MDJ1132433.1"/>
    <property type="molecule type" value="Genomic_DNA"/>
</dbReference>
<organism evidence="3 4">
    <name type="scientific">Streptomyces iconiensis</name>
    <dbReference type="NCBI Taxonomy" id="1384038"/>
    <lineage>
        <taxon>Bacteria</taxon>
        <taxon>Bacillati</taxon>
        <taxon>Actinomycetota</taxon>
        <taxon>Actinomycetes</taxon>
        <taxon>Kitasatosporales</taxon>
        <taxon>Streptomycetaceae</taxon>
        <taxon>Streptomyces</taxon>
    </lineage>
</organism>
<dbReference type="InterPro" id="IPR010982">
    <property type="entry name" value="Lambda_DNA-bd_dom_sf"/>
</dbReference>
<dbReference type="PANTHER" id="PTHR46797">
    <property type="entry name" value="HTH-TYPE TRANSCRIPTIONAL REGULATOR"/>
    <property type="match status" value="1"/>
</dbReference>
<gene>
    <name evidence="3" type="ORF">NMN56_010825</name>
</gene>
<comment type="caution">
    <text evidence="3">The sequence shown here is derived from an EMBL/GenBank/DDBJ whole genome shotgun (WGS) entry which is preliminary data.</text>
</comment>
<dbReference type="InterPro" id="IPR001387">
    <property type="entry name" value="Cro/C1-type_HTH"/>
</dbReference>
<name>A0ABT6ZVH0_9ACTN</name>
<dbReference type="Gene3D" id="1.10.260.40">
    <property type="entry name" value="lambda repressor-like DNA-binding domains"/>
    <property type="match status" value="1"/>
</dbReference>
<dbReference type="RefSeq" id="WP_274038968.1">
    <property type="nucleotide sequence ID" value="NZ_JANCPR020000008.1"/>
</dbReference>
<feature type="domain" description="HTH cro/C1-type" evidence="2">
    <location>
        <begin position="8"/>
        <end position="62"/>
    </location>
</feature>